<evidence type="ECO:0000256" key="1">
    <source>
        <dbReference type="SAM" id="Phobius"/>
    </source>
</evidence>
<sequence>MQNKQKGQSIIEFALVLPLFLLLVFGLFYIGMFFADYLTLSSIARSSAREAAIIPSKDYYQDNYKKVRDKYKDEKLPMDIFEWQATSTDHFNINYDKDSHNVQVIMKADLNTRGSQLGNIVSQLAGGMKLAKIDITYSMYSEYKPE</sequence>
<evidence type="ECO:0000313" key="4">
    <source>
        <dbReference type="Proteomes" id="UP000761380"/>
    </source>
</evidence>
<dbReference type="RefSeq" id="WP_303816773.1">
    <property type="nucleotide sequence ID" value="NZ_CAMOFN010000033.1"/>
</dbReference>
<dbReference type="AlphaFoldDB" id="A0A927ZQI2"/>
<dbReference type="InterPro" id="IPR012495">
    <property type="entry name" value="TadE-like_dom"/>
</dbReference>
<feature type="domain" description="TadE-like" evidence="2">
    <location>
        <begin position="7"/>
        <end position="49"/>
    </location>
</feature>
<proteinExistence type="predicted"/>
<keyword evidence="1" id="KW-1133">Transmembrane helix</keyword>
<organism evidence="3 4">
    <name type="scientific">Selenomonas ruminantium</name>
    <dbReference type="NCBI Taxonomy" id="971"/>
    <lineage>
        <taxon>Bacteria</taxon>
        <taxon>Bacillati</taxon>
        <taxon>Bacillota</taxon>
        <taxon>Negativicutes</taxon>
        <taxon>Selenomonadales</taxon>
        <taxon>Selenomonadaceae</taxon>
        <taxon>Selenomonas</taxon>
    </lineage>
</organism>
<reference evidence="3" key="1">
    <citation type="submission" date="2019-04" db="EMBL/GenBank/DDBJ databases">
        <title>Evolution of Biomass-Degrading Anaerobic Consortia Revealed by Metagenomics.</title>
        <authorList>
            <person name="Peng X."/>
        </authorList>
    </citation>
    <scope>NUCLEOTIDE SEQUENCE</scope>
    <source>
        <strain evidence="3">SIG240</strain>
    </source>
</reference>
<dbReference type="Pfam" id="PF07811">
    <property type="entry name" value="TadE"/>
    <property type="match status" value="1"/>
</dbReference>
<feature type="transmembrane region" description="Helical" evidence="1">
    <location>
        <begin position="12"/>
        <end position="35"/>
    </location>
</feature>
<dbReference type="EMBL" id="SVBY01000006">
    <property type="protein sequence ID" value="MBE6091836.1"/>
    <property type="molecule type" value="Genomic_DNA"/>
</dbReference>
<keyword evidence="1" id="KW-0472">Membrane</keyword>
<evidence type="ECO:0000313" key="3">
    <source>
        <dbReference type="EMBL" id="MBE6091836.1"/>
    </source>
</evidence>
<name>A0A927ZQI2_SELRU</name>
<protein>
    <recommendedName>
        <fullName evidence="2">TadE-like domain-containing protein</fullName>
    </recommendedName>
</protein>
<gene>
    <name evidence="3" type="ORF">E7201_01440</name>
</gene>
<keyword evidence="1" id="KW-0812">Transmembrane</keyword>
<dbReference type="Proteomes" id="UP000761380">
    <property type="component" value="Unassembled WGS sequence"/>
</dbReference>
<comment type="caution">
    <text evidence="3">The sequence shown here is derived from an EMBL/GenBank/DDBJ whole genome shotgun (WGS) entry which is preliminary data.</text>
</comment>
<evidence type="ECO:0000259" key="2">
    <source>
        <dbReference type="Pfam" id="PF07811"/>
    </source>
</evidence>
<accession>A0A927ZQI2</accession>